<dbReference type="InterPro" id="IPR041599">
    <property type="entry name" value="Gp138_N"/>
</dbReference>
<dbReference type="Pfam" id="PF18352">
    <property type="entry name" value="Gp138_N"/>
    <property type="match status" value="1"/>
</dbReference>
<keyword evidence="4" id="KW-1185">Reference proteome</keyword>
<feature type="compositionally biased region" description="Polar residues" evidence="1">
    <location>
        <begin position="223"/>
        <end position="232"/>
    </location>
</feature>
<dbReference type="GeneID" id="6779500"/>
<proteinExistence type="predicted"/>
<evidence type="ECO:0000313" key="4">
    <source>
        <dbReference type="Proteomes" id="UP000001862"/>
    </source>
</evidence>
<evidence type="ECO:0000313" key="3">
    <source>
        <dbReference type="EMBL" id="ACG60381.1"/>
    </source>
</evidence>
<dbReference type="Pfam" id="PF18946">
    <property type="entry name" value="Apex"/>
    <property type="match status" value="1"/>
</dbReference>
<name>B5AX78_9CAUD</name>
<reference evidence="4" key="1">
    <citation type="journal article" date="2009" name="Environ. Microbiol. Rep.">
        <title>Isolation and genomic characterization of the first phage infecting Iodobacteria: ?PLPE, a myovirus having a novel set of features.</title>
        <authorList>
            <person name="Leblanc C."/>
            <person name="Caumont-Sarcos A."/>
            <person name="Comeau A.M."/>
            <person name="Krisch H.M."/>
        </authorList>
    </citation>
    <scope>NUCLEOTIDE SEQUENCE [LARGE SCALE GENOMIC DNA]</scope>
</reference>
<feature type="region of interest" description="Disordered" evidence="1">
    <location>
        <begin position="211"/>
        <end position="232"/>
    </location>
</feature>
<dbReference type="RefSeq" id="YP_002128493.1">
    <property type="nucleotide sequence ID" value="NC_011142.1"/>
</dbReference>
<dbReference type="Gene3D" id="2.40.50.230">
    <property type="entry name" value="Gp5 N-terminal domain"/>
    <property type="match status" value="1"/>
</dbReference>
<evidence type="ECO:0000256" key="1">
    <source>
        <dbReference type="SAM" id="MobiDB-lite"/>
    </source>
</evidence>
<dbReference type="InterPro" id="IPR037026">
    <property type="entry name" value="Vgr_OB-fold_dom_sf"/>
</dbReference>
<dbReference type="OrthoDB" id="8775at10239"/>
<dbReference type="Proteomes" id="UP000001862">
    <property type="component" value="Segment"/>
</dbReference>
<feature type="domain" description="Phage protein Gp138 N-terminal" evidence="2">
    <location>
        <begin position="27"/>
        <end position="124"/>
    </location>
</feature>
<dbReference type="InterPro" id="IPR044033">
    <property type="entry name" value="GpV-like_apex"/>
</dbReference>
<gene>
    <name evidence="3" type="ORF">phiPLPE_59</name>
</gene>
<accession>B5AX78</accession>
<sequence>MTPQKVTQTDLMKTAFVEMMKDVCTSIPGHILAFTAGGQIAQVQIGIMRVDVNGQTFAPPPLIEVPVYFAGGSKFMIEHQLDPGDEGIVLFSQRCIDGWFNTGGVGENPIGRFHDYADAMFLPGMRSQPNAIKSFANNGIRMRDASGSSYIWLKNDGTGEIKVSTLKIIGDVEHTGSQKTSGTIEAPNVKATTKAESPIMSATTSLTVAGKEMGNHTHGGVQTGPNNTGVPN</sequence>
<protein>
    <submittedName>
        <fullName evidence="3">Gp59 putative baseplate protein</fullName>
    </submittedName>
</protein>
<organism evidence="3 4">
    <name type="scientific">Iodobacter phage PhiPLPE</name>
    <dbReference type="NCBI Taxonomy" id="551895"/>
    <lineage>
        <taxon>Viruses</taxon>
        <taxon>Duplodnaviria</taxon>
        <taxon>Heunggongvirae</taxon>
        <taxon>Uroviricota</taxon>
        <taxon>Caudoviricetes</taxon>
        <taxon>Iodovirus</taxon>
        <taxon>Iodovirus PLPE</taxon>
    </lineage>
</organism>
<evidence type="ECO:0000259" key="2">
    <source>
        <dbReference type="Pfam" id="PF18352"/>
    </source>
</evidence>
<dbReference type="EMBL" id="EU876853">
    <property type="protein sequence ID" value="ACG60381.1"/>
    <property type="molecule type" value="Genomic_DNA"/>
</dbReference>
<dbReference type="KEGG" id="vg:6779500"/>